<dbReference type="Gene3D" id="2.130.10.10">
    <property type="entry name" value="YVTN repeat-like/Quinoprotein amine dehydrogenase"/>
    <property type="match status" value="1"/>
</dbReference>
<dbReference type="InterPro" id="IPR045111">
    <property type="entry name" value="Vps41/Vps8"/>
</dbReference>
<feature type="region of interest" description="Disordered" evidence="2">
    <location>
        <begin position="1"/>
        <end position="187"/>
    </location>
</feature>
<sequence length="1595" mass="175013">MSRFGRPPVVGKGSTTGMNGSSKWSTEHLEEEPARSSPKLKLDVEQEPQSFAGANHNGHSSSSASPTTPKARTHAFVPALQLEDDTQAIRPLDANDTAQDETFKVGQPASASTVPQSSEAEAGFTLHHLEQAPPVARGPGSSDGSDRAANGHATPIEDLSASTSTLGAPERFATPRLPQRKQRPAFMHAQVSRLRSISAQSSDVATGIRRLPSQTSLASVATGASDLPRRQGPVFSPSVSVLDHLSEAGDSSLRHDRLLDVTGQDQSGQTSAAASTASLTGIASALQRSDPFRWTPLRKVSARAFQTRPRRSAQQPTNVALSHLALLGAPTTLAANGFIAIGHERGWVSVFDYTQTLRCIAGSEAIANEAGAVTALAISHDHSFLAVGHANGAIHLYDVTKPAQPARSVPPTTLDLVVAGRAEGHLIGSKITRLGFVGLRHTAIVSSDESGLTFYHSLGKVFGLANTDVVRILGQYPSDSSRIVSTRRPSDPQTTAIDHVGFKMPRRRKPISVIDMAPLPLGPLPHTSDDLALVAIITASKILIAGLKPSPRTWWRAVREDSKPDAFGALAWFPCRAALADEAGDAARDPLLAYAWGNQVYFVHVAAATPAESPDKKAAPQLIFRQGSSWQSRDNIIDLLWISPRALLVVSTVSMEIIDPTTKQRTARGRPNFAFLPSGDPPRDVVAQRSDGEASLQTLRAHKGKVFWLTSVDLQVGIPFSWADRVLELVNSSRLLEAIELTTAYYKGEAQGGTSGLPEDDALRRDTVRPKLFEIMNASLRYCFSEERMISQHASSDGRGVDRSSLFEGLVGVCTRACLALNEHDYLFNDVFEAYLEHGIESIYLARIEPFILADKLPRPPIPIVQRLVDMHERAGEEREAEQILWHVDADCLDIDQAIQLCRRHNLQDALIYVYSQSMLDYITPLVELIGMIAGILRRREDALHNSERNDAETTASQAYKIFPYLSDVLSGLVYPSKRVIEVTAANRARRLLYGFLLSRRSIAWPRGAADSVLTTTSLEDEPIYPYATALLRFDAEAMLDVLDLAFEDSFLNQESSRMDTLSRQGIIDVLLDVASQTDTRLLESDLTFLHIFVARNLPKYPQFISLSRTAYWTIFQHLTSDPDLSTYADRQLAIEYLLSVYAPDDHDEESVRLLESAGFYRILKSRHRHKRDWPAYVEVLLADEDDNDGLFADLDAALSDTNVTDIRSVQSKIFEGMPTLIAHGAQEAVAFVETKMSSNHNAAIAALHDAPNLRYAYLRALLHPLDDLDNPLPDVAGIVQLEPQYQDQFLDDLCEYDPGEVLQYLTYHSRAATVHAQEICRSHNVYDASVWLSHRLRGSAAALTTFSWCMEHATDPLSDAYGDGEALIGQACKVACEVCAADDQEQAATDAWHALLSSIMSTAASTSSKGELYSLTTSVLNQALLALVANATRQRVALPALMRQLIEDLSRSRSSSAGIQYSAFRTVVSTMIDTCRSETDLLTATSNLTAQDVWDQTELLFVERELGWRSRSRVCSVCQSELVERKQESDFDLIRPRALSMVSQASQKSLQSPKMSLKGKEVDWGAAPRQPETEQKSIVIMRDGRVMHAHCFGR</sequence>
<evidence type="ECO:0000256" key="2">
    <source>
        <dbReference type="SAM" id="MobiDB-lite"/>
    </source>
</evidence>
<dbReference type="GO" id="GO:0006623">
    <property type="term" value="P:protein targeting to vacuole"/>
    <property type="evidence" value="ECO:0007669"/>
    <property type="project" value="InterPro"/>
</dbReference>
<dbReference type="InParanoid" id="G7E2G2"/>
<dbReference type="InterPro" id="IPR015943">
    <property type="entry name" value="WD40/YVTN_repeat-like_dom_sf"/>
</dbReference>
<dbReference type="GO" id="GO:0030897">
    <property type="term" value="C:HOPS complex"/>
    <property type="evidence" value="ECO:0007669"/>
    <property type="project" value="TreeGrafter"/>
</dbReference>
<dbReference type="OMA" id="IAIGHER"/>
<dbReference type="Proteomes" id="UP000009131">
    <property type="component" value="Unassembled WGS sequence"/>
</dbReference>
<feature type="compositionally biased region" description="Polar residues" evidence="2">
    <location>
        <begin position="1545"/>
        <end position="1555"/>
    </location>
</feature>
<feature type="compositionally biased region" description="Polar residues" evidence="2">
    <location>
        <begin position="109"/>
        <end position="119"/>
    </location>
</feature>
<feature type="compositionally biased region" description="Polar residues" evidence="2">
    <location>
        <begin position="13"/>
        <end position="24"/>
    </location>
</feature>
<evidence type="ECO:0000313" key="5">
    <source>
        <dbReference type="Proteomes" id="UP000009131"/>
    </source>
</evidence>
<comment type="caution">
    <text evidence="4">The sequence shown here is derived from an EMBL/GenBank/DDBJ whole genome shotgun (WGS) entry which is preliminary data.</text>
</comment>
<dbReference type="Pfam" id="PF23410">
    <property type="entry name" value="Beta-prop_VPS8"/>
    <property type="match status" value="1"/>
</dbReference>
<dbReference type="Pfam" id="PF12816">
    <property type="entry name" value="TPR_Vps8"/>
    <property type="match status" value="1"/>
</dbReference>
<name>G7E2G2_MIXOS</name>
<feature type="compositionally biased region" description="Low complexity" evidence="2">
    <location>
        <begin position="53"/>
        <end position="69"/>
    </location>
</feature>
<gene>
    <name evidence="4" type="primary">Mo03697</name>
    <name evidence="4" type="ORF">E5Q_03697</name>
</gene>
<dbReference type="EMBL" id="BABT02000110">
    <property type="protein sequence ID" value="GAA97022.1"/>
    <property type="molecule type" value="Genomic_DNA"/>
</dbReference>
<dbReference type="GO" id="GO:0005770">
    <property type="term" value="C:late endosome"/>
    <property type="evidence" value="ECO:0007669"/>
    <property type="project" value="TreeGrafter"/>
</dbReference>
<accession>G7E2G2</accession>
<evidence type="ECO:0000313" key="4">
    <source>
        <dbReference type="EMBL" id="GAA97022.1"/>
    </source>
</evidence>
<proteinExistence type="inferred from homology"/>
<dbReference type="OrthoDB" id="289913at2759"/>
<dbReference type="PANTHER" id="PTHR12616:SF8">
    <property type="entry name" value="VACUOLAR PROTEIN SORTING-ASSOCIATED PROTEIN 8 HOMOLOG"/>
    <property type="match status" value="1"/>
</dbReference>
<feature type="region of interest" description="Disordered" evidence="2">
    <location>
        <begin position="1545"/>
        <end position="1575"/>
    </location>
</feature>
<dbReference type="eggNOG" id="KOG2079">
    <property type="taxonomic scope" value="Eukaryota"/>
</dbReference>
<dbReference type="STRING" id="764103.G7E2G2"/>
<dbReference type="PANTHER" id="PTHR12616">
    <property type="entry name" value="VACUOLAR PROTEIN SORTING VPS41"/>
    <property type="match status" value="1"/>
</dbReference>
<reference evidence="4 5" key="1">
    <citation type="journal article" date="2011" name="J. Gen. Appl. Microbiol.">
        <title>Draft genome sequencing of the enigmatic basidiomycete Mixia osmundae.</title>
        <authorList>
            <person name="Nishida H."/>
            <person name="Nagatsuka Y."/>
            <person name="Sugiyama J."/>
        </authorList>
    </citation>
    <scope>NUCLEOTIDE SEQUENCE [LARGE SCALE GENOMIC DNA]</scope>
    <source>
        <strain evidence="5">CBS 9802 / IAM 14324 / JCM 22182 / KY 12970</strain>
    </source>
</reference>
<reference evidence="4 5" key="2">
    <citation type="journal article" date="2012" name="Open Biol.">
        <title>Characteristics of nucleosomes and linker DNA regions on the genome of the basidiomycete Mixia osmundae revealed by mono- and dinucleosome mapping.</title>
        <authorList>
            <person name="Nishida H."/>
            <person name="Kondo S."/>
            <person name="Matsumoto T."/>
            <person name="Suzuki Y."/>
            <person name="Yoshikawa H."/>
            <person name="Taylor T.D."/>
            <person name="Sugiyama J."/>
        </authorList>
    </citation>
    <scope>NUCLEOTIDE SEQUENCE [LARGE SCALE GENOMIC DNA]</scope>
    <source>
        <strain evidence="5">CBS 9802 / IAM 14324 / JCM 22182 / KY 12970</strain>
    </source>
</reference>
<dbReference type="SUPFAM" id="SSF50978">
    <property type="entry name" value="WD40 repeat-like"/>
    <property type="match status" value="1"/>
</dbReference>
<dbReference type="RefSeq" id="XP_014565459.1">
    <property type="nucleotide sequence ID" value="XM_014709973.1"/>
</dbReference>
<dbReference type="HOGENOM" id="CLU_000917_3_2_1"/>
<keyword evidence="5" id="KW-1185">Reference proteome</keyword>
<comment type="similarity">
    <text evidence="1">Belongs to the VPS8 family.</text>
</comment>
<dbReference type="InterPro" id="IPR025941">
    <property type="entry name" value="Vps8_central_dom"/>
</dbReference>
<feature type="compositionally biased region" description="Basic and acidic residues" evidence="2">
    <location>
        <begin position="25"/>
        <end position="44"/>
    </location>
</feature>
<dbReference type="InterPro" id="IPR036322">
    <property type="entry name" value="WD40_repeat_dom_sf"/>
</dbReference>
<evidence type="ECO:0000259" key="3">
    <source>
        <dbReference type="Pfam" id="PF12816"/>
    </source>
</evidence>
<feature type="domain" description="Vacuolar protein sorting-associated protein 8 central" evidence="3">
    <location>
        <begin position="843"/>
        <end position="1047"/>
    </location>
</feature>
<organism evidence="4 5">
    <name type="scientific">Mixia osmundae (strain CBS 9802 / IAM 14324 / JCM 22182 / KY 12970)</name>
    <dbReference type="NCBI Taxonomy" id="764103"/>
    <lineage>
        <taxon>Eukaryota</taxon>
        <taxon>Fungi</taxon>
        <taxon>Dikarya</taxon>
        <taxon>Basidiomycota</taxon>
        <taxon>Pucciniomycotina</taxon>
        <taxon>Mixiomycetes</taxon>
        <taxon>Mixiales</taxon>
        <taxon>Mixiaceae</taxon>
        <taxon>Mixia</taxon>
    </lineage>
</organism>
<dbReference type="GO" id="GO:0034058">
    <property type="term" value="P:endosomal vesicle fusion"/>
    <property type="evidence" value="ECO:0007669"/>
    <property type="project" value="TreeGrafter"/>
</dbReference>
<protein>
    <recommendedName>
        <fullName evidence="3">Vacuolar protein sorting-associated protein 8 central domain-containing protein</fullName>
    </recommendedName>
</protein>
<evidence type="ECO:0000256" key="1">
    <source>
        <dbReference type="ARBA" id="ARBA00009422"/>
    </source>
</evidence>